<dbReference type="InterPro" id="IPR036316">
    <property type="entry name" value="Pili_assmbl_chap_C_dom_sf"/>
</dbReference>
<feature type="domain" description="Pili assembly chaperone C-terminal" evidence="11">
    <location>
        <begin position="168"/>
        <end position="230"/>
    </location>
</feature>
<dbReference type="InterPro" id="IPR018046">
    <property type="entry name" value="Pili_assmbl_chaperone_CS"/>
</dbReference>
<dbReference type="FunFam" id="2.60.40.10:FF:000458">
    <property type="entry name" value="Molecular chaperone FimC"/>
    <property type="match status" value="1"/>
</dbReference>
<evidence type="ECO:0000313" key="13">
    <source>
        <dbReference type="Proteomes" id="UP000293850"/>
    </source>
</evidence>
<accession>A0A4P6WJJ3</accession>
<evidence type="ECO:0000256" key="1">
    <source>
        <dbReference type="ARBA" id="ARBA00004418"/>
    </source>
</evidence>
<keyword evidence="3" id="KW-1029">Fimbrium biogenesis</keyword>
<organism evidence="12 13">
    <name type="scientific">Citrobacter arsenatis</name>
    <dbReference type="NCBI Taxonomy" id="2546350"/>
    <lineage>
        <taxon>Bacteria</taxon>
        <taxon>Pseudomonadati</taxon>
        <taxon>Pseudomonadota</taxon>
        <taxon>Gammaproteobacteria</taxon>
        <taxon>Enterobacterales</taxon>
        <taxon>Enterobacteriaceae</taxon>
        <taxon>Citrobacter</taxon>
    </lineage>
</organism>
<evidence type="ECO:0000256" key="4">
    <source>
        <dbReference type="ARBA" id="ARBA00022729"/>
    </source>
</evidence>
<dbReference type="PRINTS" id="PR00969">
    <property type="entry name" value="CHAPERONPILI"/>
</dbReference>
<evidence type="ECO:0000256" key="5">
    <source>
        <dbReference type="ARBA" id="ARBA00022764"/>
    </source>
</evidence>
<dbReference type="SUPFAM" id="SSF49354">
    <property type="entry name" value="PapD-like"/>
    <property type="match status" value="1"/>
</dbReference>
<keyword evidence="7" id="KW-0393">Immunoglobulin domain</keyword>
<dbReference type="InterPro" id="IPR008962">
    <property type="entry name" value="PapD-like_sf"/>
</dbReference>
<dbReference type="Pfam" id="PF00345">
    <property type="entry name" value="PapD_N"/>
    <property type="match status" value="1"/>
</dbReference>
<evidence type="ECO:0000256" key="8">
    <source>
        <dbReference type="RuleBase" id="RU003918"/>
    </source>
</evidence>
<feature type="chain" id="PRO_5020226652" evidence="9">
    <location>
        <begin position="24"/>
        <end position="237"/>
    </location>
</feature>
<evidence type="ECO:0000259" key="11">
    <source>
        <dbReference type="Pfam" id="PF02753"/>
    </source>
</evidence>
<dbReference type="PANTHER" id="PTHR30251">
    <property type="entry name" value="PILUS ASSEMBLY CHAPERONE"/>
    <property type="match status" value="1"/>
</dbReference>
<keyword evidence="13" id="KW-1185">Reference proteome</keyword>
<evidence type="ECO:0000259" key="10">
    <source>
        <dbReference type="Pfam" id="PF00345"/>
    </source>
</evidence>
<evidence type="ECO:0000256" key="6">
    <source>
        <dbReference type="ARBA" id="ARBA00023186"/>
    </source>
</evidence>
<dbReference type="Proteomes" id="UP000293850">
    <property type="component" value="Chromosome"/>
</dbReference>
<dbReference type="GO" id="GO:0030288">
    <property type="term" value="C:outer membrane-bounded periplasmic space"/>
    <property type="evidence" value="ECO:0007669"/>
    <property type="project" value="InterPro"/>
</dbReference>
<dbReference type="Gene3D" id="2.60.40.10">
    <property type="entry name" value="Immunoglobulins"/>
    <property type="match status" value="2"/>
</dbReference>
<comment type="subcellular location">
    <subcellularLocation>
        <location evidence="1 8">Periplasm</location>
    </subcellularLocation>
</comment>
<dbReference type="InterPro" id="IPR001829">
    <property type="entry name" value="Pili_assmbl_chaperone_bac"/>
</dbReference>
<feature type="signal peptide" evidence="9">
    <location>
        <begin position="1"/>
        <end position="23"/>
    </location>
</feature>
<dbReference type="InterPro" id="IPR013783">
    <property type="entry name" value="Ig-like_fold"/>
</dbReference>
<evidence type="ECO:0000256" key="2">
    <source>
        <dbReference type="ARBA" id="ARBA00007399"/>
    </source>
</evidence>
<dbReference type="InterPro" id="IPR050643">
    <property type="entry name" value="Periplasmic_pilus_chap"/>
</dbReference>
<evidence type="ECO:0000256" key="7">
    <source>
        <dbReference type="ARBA" id="ARBA00023319"/>
    </source>
</evidence>
<dbReference type="InterPro" id="IPR016148">
    <property type="entry name" value="Pili_assmbl_chaperone_C"/>
</dbReference>
<dbReference type="RefSeq" id="WP_103770677.1">
    <property type="nucleotide sequence ID" value="NZ_CP037864.1"/>
</dbReference>
<sequence length="237" mass="25827">MTLHRFFSLVACFLAAGISTAYASIQISSTRVIYHGAEKDVSIQIMNPGKYPVLLQSWTDDGHQDIRPDIMRTPFILTPPLTRVNADAGQTLRLSYTGTSLPQDRESVYWLNVLEIPPVGEKGNNQVQVAFRSRIKLFFRPETLSDKGAQAAISQLRWRGEGNNITLSNPTAYHVSAVGITLMHGSKKTTVPADMVAPHSSVNIKLPSGVISDNADSLTVDAINDYGSSVTASVSRL</sequence>
<dbReference type="GO" id="GO:0071555">
    <property type="term" value="P:cell wall organization"/>
    <property type="evidence" value="ECO:0007669"/>
    <property type="project" value="InterPro"/>
</dbReference>
<dbReference type="EMBL" id="CP037864">
    <property type="protein sequence ID" value="QBM23449.1"/>
    <property type="molecule type" value="Genomic_DNA"/>
</dbReference>
<reference evidence="12 13" key="1">
    <citation type="submission" date="2019-03" db="EMBL/GenBank/DDBJ databases">
        <title>Complete genome sequence of an arsenate-respiring bacteria, Citrobacter sp. LY-1.</title>
        <authorList>
            <person name="Wang H."/>
            <person name="Liu Y."/>
            <person name="Li Q."/>
            <person name="Huang J."/>
        </authorList>
    </citation>
    <scope>NUCLEOTIDE SEQUENCE [LARGE SCALE GENOMIC DNA]</scope>
    <source>
        <strain evidence="12 13">LY-1</strain>
    </source>
</reference>
<dbReference type="SUPFAM" id="SSF49584">
    <property type="entry name" value="Periplasmic chaperone C-domain"/>
    <property type="match status" value="1"/>
</dbReference>
<dbReference type="PROSITE" id="PS00635">
    <property type="entry name" value="PILI_CHAPERONE"/>
    <property type="match status" value="1"/>
</dbReference>
<dbReference type="PANTHER" id="PTHR30251:SF2">
    <property type="entry name" value="FIMBRIAL CHAPERONE YADV-RELATED"/>
    <property type="match status" value="1"/>
</dbReference>
<proteinExistence type="inferred from homology"/>
<keyword evidence="6 8" id="KW-0143">Chaperone</keyword>
<name>A0A4P6WJJ3_9ENTR</name>
<comment type="similarity">
    <text evidence="2 8">Belongs to the periplasmic pilus chaperone family.</text>
</comment>
<evidence type="ECO:0000256" key="3">
    <source>
        <dbReference type="ARBA" id="ARBA00022558"/>
    </source>
</evidence>
<keyword evidence="4 9" id="KW-0732">Signal</keyword>
<dbReference type="InterPro" id="IPR016147">
    <property type="entry name" value="Pili_assmbl_chaperone_N"/>
</dbReference>
<protein>
    <submittedName>
        <fullName evidence="12">Molecular chaperone</fullName>
    </submittedName>
</protein>
<keyword evidence="5" id="KW-0574">Periplasm</keyword>
<gene>
    <name evidence="12" type="ORF">E1B03_13825</name>
</gene>
<dbReference type="KEGG" id="cars:E1B03_13825"/>
<dbReference type="AlphaFoldDB" id="A0A4P6WJJ3"/>
<evidence type="ECO:0000256" key="9">
    <source>
        <dbReference type="SAM" id="SignalP"/>
    </source>
</evidence>
<evidence type="ECO:0000313" key="12">
    <source>
        <dbReference type="EMBL" id="QBM23449.1"/>
    </source>
</evidence>
<feature type="domain" description="Pili assembly chaperone N-terminal" evidence="10">
    <location>
        <begin position="24"/>
        <end position="144"/>
    </location>
</feature>
<dbReference type="Pfam" id="PF02753">
    <property type="entry name" value="PapD_C"/>
    <property type="match status" value="1"/>
</dbReference>